<protein>
    <submittedName>
        <fullName evidence="2">Uncharacterized protein</fullName>
    </submittedName>
</protein>
<evidence type="ECO:0000313" key="3">
    <source>
        <dbReference type="Proteomes" id="UP000597206"/>
    </source>
</evidence>
<comment type="caution">
    <text evidence="2">The sequence shown here is derived from an EMBL/GenBank/DDBJ whole genome shotgun (WGS) entry which is preliminary data.</text>
</comment>
<evidence type="ECO:0000313" key="1">
    <source>
        <dbReference type="EMBL" id="MBF9003640.1"/>
    </source>
</evidence>
<name>A0ABS0GMR4_9VIBR</name>
<keyword evidence="3" id="KW-1185">Reference proteome</keyword>
<dbReference type="RefSeq" id="WP_196125807.1">
    <property type="nucleotide sequence ID" value="NZ_JADPMR010000011.1"/>
</dbReference>
<organism evidence="2 3">
    <name type="scientific">Vibrio nitrifigilis</name>
    <dbReference type="NCBI Taxonomy" id="2789781"/>
    <lineage>
        <taxon>Bacteria</taxon>
        <taxon>Pseudomonadati</taxon>
        <taxon>Pseudomonadota</taxon>
        <taxon>Gammaproteobacteria</taxon>
        <taxon>Vibrionales</taxon>
        <taxon>Vibrionaceae</taxon>
        <taxon>Vibrio</taxon>
    </lineage>
</organism>
<reference evidence="2 3" key="1">
    <citation type="submission" date="2020-11" db="EMBL/GenBank/DDBJ databases">
        <title>Vibrio nitrifigilis sp. nov., a marine nitrogen-fixing bacterium isolated from the lagoon sediment of an islet inside an atoll.</title>
        <authorList>
            <person name="Wang L.-T."/>
            <person name="Shieh W.Y."/>
        </authorList>
    </citation>
    <scope>NUCLEOTIDE SEQUENCE [LARGE SCALE GENOMIC DNA]</scope>
    <source>
        <strain evidence="2 3">NFV-1</strain>
    </source>
</reference>
<proteinExistence type="predicted"/>
<sequence length="106" mass="12235">MSTANIISQLKAGSPLITLLKMVKGVFDDRSSADELYSDLIPVLQDFLLQGRRFNDPSVQHIVHILSELPPEGARRRNFVKKYLQDEYTLRDLPADPRQIPYGFWY</sequence>
<accession>A0ABS0GMR4</accession>
<dbReference type="Proteomes" id="UP000597206">
    <property type="component" value="Unassembled WGS sequence"/>
</dbReference>
<dbReference type="EMBL" id="JADPMR010000011">
    <property type="protein sequence ID" value="MBF9003640.1"/>
    <property type="molecule type" value="Genomic_DNA"/>
</dbReference>
<gene>
    <name evidence="1" type="ORF">I1A42_24585</name>
    <name evidence="2" type="ORF">I1A42_24595</name>
</gene>
<evidence type="ECO:0000313" key="2">
    <source>
        <dbReference type="EMBL" id="MBF9003642.1"/>
    </source>
</evidence>
<dbReference type="EMBL" id="JADPMR010000011">
    <property type="protein sequence ID" value="MBF9003642.1"/>
    <property type="molecule type" value="Genomic_DNA"/>
</dbReference>